<gene>
    <name evidence="1" type="ORF">QCN29_05125</name>
</gene>
<keyword evidence="2" id="KW-1185">Reference proteome</keyword>
<sequence>MGSKTMGAVTGMILGNAVAPIPSDSLSFAAQVLLSLVGAEVGDPLKVTQEISKSRFHKENQLAMFVLDVRDLVSDLPPGQ</sequence>
<dbReference type="Proteomes" id="UP001223144">
    <property type="component" value="Unassembled WGS sequence"/>
</dbReference>
<organism evidence="1 2">
    <name type="scientific">Streptomyces chengmaiensis</name>
    <dbReference type="NCBI Taxonomy" id="3040919"/>
    <lineage>
        <taxon>Bacteria</taxon>
        <taxon>Bacillati</taxon>
        <taxon>Actinomycetota</taxon>
        <taxon>Actinomycetes</taxon>
        <taxon>Kitasatosporales</taxon>
        <taxon>Streptomycetaceae</taxon>
        <taxon>Streptomyces</taxon>
    </lineage>
</organism>
<proteinExistence type="predicted"/>
<name>A0ABT6HHE2_9ACTN</name>
<comment type="caution">
    <text evidence="1">The sequence shown here is derived from an EMBL/GenBank/DDBJ whole genome shotgun (WGS) entry which is preliminary data.</text>
</comment>
<reference evidence="1 2" key="1">
    <citation type="submission" date="2023-04" db="EMBL/GenBank/DDBJ databases">
        <title>Streptomyces chengmaiensis sp. nov. isolated from the stem of mangrove plant in Hainan.</title>
        <authorList>
            <person name="Huang X."/>
            <person name="Zhou S."/>
            <person name="Chu X."/>
            <person name="Xie Y."/>
            <person name="Lin Y."/>
        </authorList>
    </citation>
    <scope>NUCLEOTIDE SEQUENCE [LARGE SCALE GENOMIC DNA]</scope>
    <source>
        <strain evidence="1 2">HNM0663</strain>
    </source>
</reference>
<dbReference type="EMBL" id="JARWBG010000004">
    <property type="protein sequence ID" value="MDH2388181.1"/>
    <property type="molecule type" value="Genomic_DNA"/>
</dbReference>
<dbReference type="RefSeq" id="WP_279926494.1">
    <property type="nucleotide sequence ID" value="NZ_JARWBG010000004.1"/>
</dbReference>
<evidence type="ECO:0000313" key="2">
    <source>
        <dbReference type="Proteomes" id="UP001223144"/>
    </source>
</evidence>
<accession>A0ABT6HHE2</accession>
<evidence type="ECO:0000313" key="1">
    <source>
        <dbReference type="EMBL" id="MDH2388181.1"/>
    </source>
</evidence>
<protein>
    <submittedName>
        <fullName evidence="1">Uncharacterized protein</fullName>
    </submittedName>
</protein>